<comment type="caution">
    <text evidence="2">The sequence shown here is derived from an EMBL/GenBank/DDBJ whole genome shotgun (WGS) entry which is preliminary data.</text>
</comment>
<evidence type="ECO:0000313" key="2">
    <source>
        <dbReference type="EMBL" id="MPM76061.1"/>
    </source>
</evidence>
<dbReference type="AntiFam" id="ANF00219">
    <property type="entry name" value="Shadow ORF (opposite fpr)"/>
</dbReference>
<dbReference type="EMBL" id="VSSQ01027043">
    <property type="protein sequence ID" value="MPM76061.1"/>
    <property type="molecule type" value="Genomic_DNA"/>
</dbReference>
<sequence>MELLFHEGALDNEVAGRGGIAFLETALFQQFLEFGQHSGAAAQHDAIGLGIQIGQTQILREGAVVDLGRDTALIAEGLACHRGVVMQLALDDIAEEFMLGQFLLEQLLIGQLLHLTHAMHHNHVVETLIGLGVARHGQPGSQAGTRTDQIQILAGQQIVDQQRARGLLAHDDGVTHLDVLQLGGQRAFGYLDRQELQMLFVVGTGDGVGAQQVLAIHLQADHGEVAVGKAQRCVAGGGEGEKTVGPVVDGQHAFFKKSTHDSSEIKTRSRKPARQMLGGGGALQVRAASALAAGCQAGQDLYCPAIAQKRVNHT</sequence>
<accession>A0A645CGL7</accession>
<feature type="region of interest" description="Disordered" evidence="1">
    <location>
        <begin position="258"/>
        <end position="278"/>
    </location>
</feature>
<proteinExistence type="predicted"/>
<feature type="compositionally biased region" description="Basic and acidic residues" evidence="1">
    <location>
        <begin position="258"/>
        <end position="267"/>
    </location>
</feature>
<dbReference type="AlphaFoldDB" id="A0A645CGL7"/>
<name>A0A645CGL7_9ZZZZ</name>
<gene>
    <name evidence="2" type="ORF">SDC9_123056</name>
</gene>
<protein>
    <submittedName>
        <fullName evidence="2">Uncharacterized protein</fullName>
    </submittedName>
</protein>
<reference evidence="2" key="1">
    <citation type="submission" date="2019-08" db="EMBL/GenBank/DDBJ databases">
        <authorList>
            <person name="Kucharzyk K."/>
            <person name="Murdoch R.W."/>
            <person name="Higgins S."/>
            <person name="Loffler F."/>
        </authorList>
    </citation>
    <scope>NUCLEOTIDE SEQUENCE</scope>
</reference>
<organism evidence="2">
    <name type="scientific">bioreactor metagenome</name>
    <dbReference type="NCBI Taxonomy" id="1076179"/>
    <lineage>
        <taxon>unclassified sequences</taxon>
        <taxon>metagenomes</taxon>
        <taxon>ecological metagenomes</taxon>
    </lineage>
</organism>
<evidence type="ECO:0000256" key="1">
    <source>
        <dbReference type="SAM" id="MobiDB-lite"/>
    </source>
</evidence>